<dbReference type="EMBL" id="MU117963">
    <property type="protein sequence ID" value="KAF9653643.1"/>
    <property type="molecule type" value="Genomic_DNA"/>
</dbReference>
<gene>
    <name evidence="1" type="ORF">BDM02DRAFT_3087104</name>
</gene>
<reference evidence="1" key="2">
    <citation type="journal article" date="2020" name="Nat. Commun.">
        <title>Large-scale genome sequencing of mycorrhizal fungi provides insights into the early evolution of symbiotic traits.</title>
        <authorList>
            <person name="Miyauchi S."/>
            <person name="Kiss E."/>
            <person name="Kuo A."/>
            <person name="Drula E."/>
            <person name="Kohler A."/>
            <person name="Sanchez-Garcia M."/>
            <person name="Morin E."/>
            <person name="Andreopoulos B."/>
            <person name="Barry K.W."/>
            <person name="Bonito G."/>
            <person name="Buee M."/>
            <person name="Carver A."/>
            <person name="Chen C."/>
            <person name="Cichocki N."/>
            <person name="Clum A."/>
            <person name="Culley D."/>
            <person name="Crous P.W."/>
            <person name="Fauchery L."/>
            <person name="Girlanda M."/>
            <person name="Hayes R.D."/>
            <person name="Keri Z."/>
            <person name="LaButti K."/>
            <person name="Lipzen A."/>
            <person name="Lombard V."/>
            <person name="Magnuson J."/>
            <person name="Maillard F."/>
            <person name="Murat C."/>
            <person name="Nolan M."/>
            <person name="Ohm R.A."/>
            <person name="Pangilinan J."/>
            <person name="Pereira M.F."/>
            <person name="Perotto S."/>
            <person name="Peter M."/>
            <person name="Pfister S."/>
            <person name="Riley R."/>
            <person name="Sitrit Y."/>
            <person name="Stielow J.B."/>
            <person name="Szollosi G."/>
            <person name="Zifcakova L."/>
            <person name="Stursova M."/>
            <person name="Spatafora J.W."/>
            <person name="Tedersoo L."/>
            <person name="Vaario L.M."/>
            <person name="Yamada A."/>
            <person name="Yan M."/>
            <person name="Wang P."/>
            <person name="Xu J."/>
            <person name="Bruns T."/>
            <person name="Baldrian P."/>
            <person name="Vilgalys R."/>
            <person name="Dunand C."/>
            <person name="Henrissat B."/>
            <person name="Grigoriev I.V."/>
            <person name="Hibbett D."/>
            <person name="Nagy L.G."/>
            <person name="Martin F.M."/>
        </authorList>
    </citation>
    <scope>NUCLEOTIDE SEQUENCE</scope>
    <source>
        <strain evidence="1">P2</strain>
    </source>
</reference>
<comment type="caution">
    <text evidence="1">The sequence shown here is derived from an EMBL/GenBank/DDBJ whole genome shotgun (WGS) entry which is preliminary data.</text>
</comment>
<evidence type="ECO:0000313" key="1">
    <source>
        <dbReference type="EMBL" id="KAF9653643.1"/>
    </source>
</evidence>
<dbReference type="Proteomes" id="UP000886501">
    <property type="component" value="Unassembled WGS sequence"/>
</dbReference>
<name>A0ACB6ZW67_THEGA</name>
<accession>A0ACB6ZW67</accession>
<organism evidence="1 2">
    <name type="scientific">Thelephora ganbajun</name>
    <name type="common">Ganba fungus</name>
    <dbReference type="NCBI Taxonomy" id="370292"/>
    <lineage>
        <taxon>Eukaryota</taxon>
        <taxon>Fungi</taxon>
        <taxon>Dikarya</taxon>
        <taxon>Basidiomycota</taxon>
        <taxon>Agaricomycotina</taxon>
        <taxon>Agaricomycetes</taxon>
        <taxon>Thelephorales</taxon>
        <taxon>Thelephoraceae</taxon>
        <taxon>Thelephora</taxon>
    </lineage>
</organism>
<keyword evidence="2" id="KW-1185">Reference proteome</keyword>
<protein>
    <submittedName>
        <fullName evidence="1">HD-domain/PDEase-like protein</fullName>
    </submittedName>
</protein>
<proteinExistence type="predicted"/>
<evidence type="ECO:0000313" key="2">
    <source>
        <dbReference type="Proteomes" id="UP000886501"/>
    </source>
</evidence>
<sequence length="596" mass="65978">MRRKSVDTGGLALSLAAGHGCGSGWGGWDEDDVSEAIYAELLSDMYTQTQSTVNYYLATCTSPVILDEMRIQAIETLDSWNFEPSRLPEEEVLVCTIILFEALLCKEGMEDETNVSLAQLTTFLSHLREIYRRQNSYHNFRHALDVLQAIHVFLYSAGVVPPVSILMLRGDAKTWRPGKSMQSNSYLSCLGNRELFALYIAAIGHDVGHPGFTNNFMKNAKTPLSVVYDNKSALEQMHYTLLLSIMHHHGLGVLLDPTKRGTSFRRLLYKTLLATDMSVHFDFMSSFQSLLNEAPLDPSKRQVLVCQALIKCADISNPGRPHSVSKQWANALMDEWTRQAQLERYLHLPASVTPSNNDPMVEANSQVFFISTFTHPLFALVASAVPQLTRFATHCQDNLDIWQRRIAQLTNRNTPKKQPSKLTLTPLATTSDFLTVFPLTLPRLFLNEEHSESGFDSRPSSSLSSAAPFDQISSPGVSPPSPGNLIPANLTPMRPDTPMSNGNYSTRSTATNTSDSSTAIRAAYKASVRKKKSFHRSSWTQGPISIRENFPIGAHQLKYSTTVDPFVTPSIPPTSKLPSETNGVPALQVIPPTSGS</sequence>
<reference evidence="1" key="1">
    <citation type="submission" date="2019-10" db="EMBL/GenBank/DDBJ databases">
        <authorList>
            <consortium name="DOE Joint Genome Institute"/>
            <person name="Kuo A."/>
            <person name="Miyauchi S."/>
            <person name="Kiss E."/>
            <person name="Drula E."/>
            <person name="Kohler A."/>
            <person name="Sanchez-Garcia M."/>
            <person name="Andreopoulos B."/>
            <person name="Barry K.W."/>
            <person name="Bonito G."/>
            <person name="Buee M."/>
            <person name="Carver A."/>
            <person name="Chen C."/>
            <person name="Cichocki N."/>
            <person name="Clum A."/>
            <person name="Culley D."/>
            <person name="Crous P.W."/>
            <person name="Fauchery L."/>
            <person name="Girlanda M."/>
            <person name="Hayes R."/>
            <person name="Keri Z."/>
            <person name="Labutti K."/>
            <person name="Lipzen A."/>
            <person name="Lombard V."/>
            <person name="Magnuson J."/>
            <person name="Maillard F."/>
            <person name="Morin E."/>
            <person name="Murat C."/>
            <person name="Nolan M."/>
            <person name="Ohm R."/>
            <person name="Pangilinan J."/>
            <person name="Pereira M."/>
            <person name="Perotto S."/>
            <person name="Peter M."/>
            <person name="Riley R."/>
            <person name="Sitrit Y."/>
            <person name="Stielow B."/>
            <person name="Szollosi G."/>
            <person name="Zifcakova L."/>
            <person name="Stursova M."/>
            <person name="Spatafora J.W."/>
            <person name="Tedersoo L."/>
            <person name="Vaario L.-M."/>
            <person name="Yamada A."/>
            <person name="Yan M."/>
            <person name="Wang P."/>
            <person name="Xu J."/>
            <person name="Bruns T."/>
            <person name="Baldrian P."/>
            <person name="Vilgalys R."/>
            <person name="Henrissat B."/>
            <person name="Grigoriev I.V."/>
            <person name="Hibbett D."/>
            <person name="Nagy L.G."/>
            <person name="Martin F.M."/>
        </authorList>
    </citation>
    <scope>NUCLEOTIDE SEQUENCE</scope>
    <source>
        <strain evidence="1">P2</strain>
    </source>
</reference>